<dbReference type="Pfam" id="PF00201">
    <property type="entry name" value="UDPGT"/>
    <property type="match status" value="1"/>
</dbReference>
<evidence type="ECO:0000313" key="6">
    <source>
        <dbReference type="EMBL" id="PRQ48448.1"/>
    </source>
</evidence>
<evidence type="ECO:0000256" key="1">
    <source>
        <dbReference type="ARBA" id="ARBA00009995"/>
    </source>
</evidence>
<dbReference type="SMR" id="A0A2P6RPT0"/>
<keyword evidence="3 4" id="KW-0808">Transferase</keyword>
<dbReference type="Proteomes" id="UP000238479">
    <property type="component" value="Chromosome 2"/>
</dbReference>
<proteinExistence type="inferred from homology"/>
<dbReference type="EMBL" id="PDCK01000040">
    <property type="protein sequence ID" value="PRQ48448.1"/>
    <property type="molecule type" value="Genomic_DNA"/>
</dbReference>
<dbReference type="OMA" id="IARQGHQ"/>
<evidence type="ECO:0000256" key="3">
    <source>
        <dbReference type="ARBA" id="ARBA00022679"/>
    </source>
</evidence>
<protein>
    <recommendedName>
        <fullName evidence="5">Glycosyltransferase</fullName>
        <ecNumber evidence="5">2.4.1.-</ecNumber>
    </recommendedName>
</protein>
<dbReference type="OrthoDB" id="5835829at2759"/>
<dbReference type="CDD" id="cd03784">
    <property type="entry name" value="GT1_Gtf-like"/>
    <property type="match status" value="1"/>
</dbReference>
<dbReference type="PANTHER" id="PTHR48049">
    <property type="entry name" value="GLYCOSYLTRANSFERASE"/>
    <property type="match status" value="1"/>
</dbReference>
<dbReference type="FunFam" id="3.40.50.2000:FF:000037">
    <property type="entry name" value="Glycosyltransferase"/>
    <property type="match status" value="1"/>
</dbReference>
<dbReference type="EC" id="2.4.1.-" evidence="5"/>
<evidence type="ECO:0000313" key="7">
    <source>
        <dbReference type="Proteomes" id="UP000238479"/>
    </source>
</evidence>
<dbReference type="PROSITE" id="PS00375">
    <property type="entry name" value="UDPGT"/>
    <property type="match status" value="1"/>
</dbReference>
<comment type="caution">
    <text evidence="6">The sequence shown here is derived from an EMBL/GenBank/DDBJ whole genome shotgun (WGS) entry which is preliminary data.</text>
</comment>
<accession>A0A2P6RPT0</accession>
<dbReference type="InterPro" id="IPR002213">
    <property type="entry name" value="UDP_glucos_trans"/>
</dbReference>
<keyword evidence="7" id="KW-1185">Reference proteome</keyword>
<dbReference type="InterPro" id="IPR035595">
    <property type="entry name" value="UDP_glycos_trans_CS"/>
</dbReference>
<evidence type="ECO:0000256" key="4">
    <source>
        <dbReference type="RuleBase" id="RU003718"/>
    </source>
</evidence>
<dbReference type="GO" id="GO:0035251">
    <property type="term" value="F:UDP-glucosyltransferase activity"/>
    <property type="evidence" value="ECO:0007669"/>
    <property type="project" value="InterPro"/>
</dbReference>
<sequence length="493" mass="55433">MESITVHPTMPNNNKDIKLHIAMFPWLAFGHMIPYLELAKLIAGKGHKISFISTPRNIDRLPPLPPKLSALITFVKLPLPQNSNLPEGAEATADLPEDQVPHLKNAYDCLTQPISQFLKSTNPDWLLFDFAPYWVPEIAQTLGIPTAFFSIVIAAAVTFLGPTSPEIPADDRKLPEDYVVPPKWVPFPATVAWRFFEVLRLFKAISGDETNVSVVYRFMETLRGCDLIAVRSCAEFESEWLSLLQVIHGKPVLPVGVLSTTPKADDENETWRSIKDWLDRQSKNTVVYVAFGTEAMPSQEEATEIALGLEKSGLPFFWVLRTKHGEDAVKLPESFEERNERGVVCRSWAPQVKILAHDSVGVFLSHSGWSSVVEALTFGRPLVLLPMSNDQGLNARYFEEKKVGYELPRDEQNGSFTGQAVAESLRMVIEKEEGRVYRDKAKELKPLFGDRERQNEYVDKFLEYLTTHKGLDVVQHEGTLLHDSNSSNGHALV</sequence>
<reference evidence="6 7" key="1">
    <citation type="journal article" date="2018" name="Nat. Genet.">
        <title>The Rosa genome provides new insights in the design of modern roses.</title>
        <authorList>
            <person name="Bendahmane M."/>
        </authorList>
    </citation>
    <scope>NUCLEOTIDE SEQUENCE [LARGE SCALE GENOMIC DNA]</scope>
    <source>
        <strain evidence="7">cv. Old Blush</strain>
    </source>
</reference>
<dbReference type="PANTHER" id="PTHR48049:SF160">
    <property type="entry name" value="UDP-GLYCOSYLTRANSFERASE 91A1"/>
    <property type="match status" value="1"/>
</dbReference>
<dbReference type="SUPFAM" id="SSF53756">
    <property type="entry name" value="UDP-Glycosyltransferase/glycogen phosphorylase"/>
    <property type="match status" value="1"/>
</dbReference>
<evidence type="ECO:0000256" key="5">
    <source>
        <dbReference type="RuleBase" id="RU362057"/>
    </source>
</evidence>
<dbReference type="Gramene" id="PRQ48448">
    <property type="protein sequence ID" value="PRQ48448"/>
    <property type="gene ID" value="RchiOBHm_Chr2g0110861"/>
</dbReference>
<dbReference type="InterPro" id="IPR050481">
    <property type="entry name" value="UDP-glycosyltransf_plant"/>
</dbReference>
<organism evidence="6 7">
    <name type="scientific">Rosa chinensis</name>
    <name type="common">China rose</name>
    <dbReference type="NCBI Taxonomy" id="74649"/>
    <lineage>
        <taxon>Eukaryota</taxon>
        <taxon>Viridiplantae</taxon>
        <taxon>Streptophyta</taxon>
        <taxon>Embryophyta</taxon>
        <taxon>Tracheophyta</taxon>
        <taxon>Spermatophyta</taxon>
        <taxon>Magnoliopsida</taxon>
        <taxon>eudicotyledons</taxon>
        <taxon>Gunneridae</taxon>
        <taxon>Pentapetalae</taxon>
        <taxon>rosids</taxon>
        <taxon>fabids</taxon>
        <taxon>Rosales</taxon>
        <taxon>Rosaceae</taxon>
        <taxon>Rosoideae</taxon>
        <taxon>Rosoideae incertae sedis</taxon>
        <taxon>Rosa</taxon>
    </lineage>
</organism>
<name>A0A2P6RPT0_ROSCH</name>
<comment type="similarity">
    <text evidence="1 4">Belongs to the UDP-glycosyltransferase family.</text>
</comment>
<dbReference type="Gene3D" id="3.40.50.2000">
    <property type="entry name" value="Glycogen Phosphorylase B"/>
    <property type="match status" value="2"/>
</dbReference>
<keyword evidence="2 4" id="KW-0328">Glycosyltransferase</keyword>
<evidence type="ECO:0000256" key="2">
    <source>
        <dbReference type="ARBA" id="ARBA00022676"/>
    </source>
</evidence>
<dbReference type="FunFam" id="3.40.50.2000:FF:000088">
    <property type="entry name" value="Glycosyltransferase"/>
    <property type="match status" value="1"/>
</dbReference>
<gene>
    <name evidence="6" type="ORF">RchiOBHm_Chr2g0110861</name>
</gene>
<dbReference type="AlphaFoldDB" id="A0A2P6RPT0"/>